<dbReference type="RefSeq" id="XP_031385023.1">
    <property type="nucleotide sequence ID" value="XM_031529163.1"/>
</dbReference>
<reference evidence="4" key="3">
    <citation type="journal article" date="2020" name="Plant Biotechnol. J.">
        <title>The pomegranate (Punica granatum L.) draft genome dissects genetic divergence between soft- and hard-seeded cultivars.</title>
        <authorList>
            <person name="Luo X."/>
            <person name="Li H."/>
            <person name="Wu Z."/>
            <person name="Yao W."/>
            <person name="Zhao P."/>
            <person name="Cao D."/>
            <person name="Yu H."/>
            <person name="Li K."/>
            <person name="Poudel K."/>
            <person name="Zhao D."/>
            <person name="Zhang F."/>
            <person name="Xia X."/>
            <person name="Chen L."/>
            <person name="Wang Q."/>
            <person name="Jing D."/>
            <person name="Cao S."/>
        </authorList>
    </citation>
    <scope>NUCLEOTIDE SEQUENCE [LARGE SCALE GENOMIC DNA]</scope>
</reference>
<dbReference type="EMBL" id="MTKT01005569">
    <property type="protein sequence ID" value="OWM65694.1"/>
    <property type="molecule type" value="Genomic_DNA"/>
</dbReference>
<proteinExistence type="predicted"/>
<accession>A0A218VYR4</accession>
<evidence type="ECO:0000313" key="3">
    <source>
        <dbReference type="Proteomes" id="UP000197138"/>
    </source>
</evidence>
<keyword evidence="4" id="KW-1185">Reference proteome</keyword>
<feature type="signal peptide" evidence="1">
    <location>
        <begin position="1"/>
        <end position="23"/>
    </location>
</feature>
<evidence type="ECO:0000313" key="5">
    <source>
        <dbReference type="RefSeq" id="XP_031385023.1"/>
    </source>
</evidence>
<reference evidence="2" key="2">
    <citation type="submission" date="2017-06" db="EMBL/GenBank/DDBJ databases">
        <title>The pomegranate genome and the genomics of punicalagin biosynthesis.</title>
        <authorList>
            <person name="Xu C."/>
        </authorList>
    </citation>
    <scope>NUCLEOTIDE SEQUENCE [LARGE SCALE GENOMIC DNA]</scope>
    <source>
        <tissue evidence="2">Fresh leaf</tissue>
    </source>
</reference>
<evidence type="ECO:0000313" key="4">
    <source>
        <dbReference type="Proteomes" id="UP000515151"/>
    </source>
</evidence>
<sequence length="105" mass="11549">MRSEHRLRALAKITPLLLQEVLLSCCLVEEGSFQGTPSFVGCLGREYGDADVFSYCKHNAGQCKPVSGHLVLMLWILRDTAVLSLDSFAGFWYLTLSVGKEAIGL</sequence>
<evidence type="ECO:0000313" key="2">
    <source>
        <dbReference type="EMBL" id="OWM65694.1"/>
    </source>
</evidence>
<evidence type="ECO:0000256" key="1">
    <source>
        <dbReference type="SAM" id="SignalP"/>
    </source>
</evidence>
<reference evidence="3" key="1">
    <citation type="journal article" date="2017" name="Plant J.">
        <title>The pomegranate (Punica granatum L.) genome and the genomics of punicalagin biosynthesis.</title>
        <authorList>
            <person name="Qin G."/>
            <person name="Xu C."/>
            <person name="Ming R."/>
            <person name="Tang H."/>
            <person name="Guyot R."/>
            <person name="Kramer E.M."/>
            <person name="Hu Y."/>
            <person name="Yi X."/>
            <person name="Qi Y."/>
            <person name="Xu X."/>
            <person name="Gao Z."/>
            <person name="Pan H."/>
            <person name="Jian J."/>
            <person name="Tian Y."/>
            <person name="Yue Z."/>
            <person name="Xu Y."/>
        </authorList>
    </citation>
    <scope>NUCLEOTIDE SEQUENCE [LARGE SCALE GENOMIC DNA]</scope>
    <source>
        <strain evidence="3">cv. Dabenzi</strain>
    </source>
</reference>
<name>A0A218VYR4_PUNGR</name>
<organism evidence="2 3">
    <name type="scientific">Punica granatum</name>
    <name type="common">Pomegranate</name>
    <dbReference type="NCBI Taxonomy" id="22663"/>
    <lineage>
        <taxon>Eukaryota</taxon>
        <taxon>Viridiplantae</taxon>
        <taxon>Streptophyta</taxon>
        <taxon>Embryophyta</taxon>
        <taxon>Tracheophyta</taxon>
        <taxon>Spermatophyta</taxon>
        <taxon>Magnoliopsida</taxon>
        <taxon>eudicotyledons</taxon>
        <taxon>Gunneridae</taxon>
        <taxon>Pentapetalae</taxon>
        <taxon>rosids</taxon>
        <taxon>malvids</taxon>
        <taxon>Myrtales</taxon>
        <taxon>Lythraceae</taxon>
        <taxon>Punica</taxon>
    </lineage>
</organism>
<dbReference type="Proteomes" id="UP000197138">
    <property type="component" value="Unassembled WGS sequence"/>
</dbReference>
<protein>
    <submittedName>
        <fullName evidence="5">Uncharacterized protein LOC116198895</fullName>
    </submittedName>
</protein>
<dbReference type="GeneID" id="116198895"/>
<dbReference type="AlphaFoldDB" id="A0A218VYR4"/>
<feature type="chain" id="PRO_5044568832" evidence="1">
    <location>
        <begin position="24"/>
        <end position="105"/>
    </location>
</feature>
<dbReference type="Proteomes" id="UP000515151">
    <property type="component" value="Chromosome 3"/>
</dbReference>
<reference evidence="5" key="4">
    <citation type="submission" date="2025-04" db="UniProtKB">
        <authorList>
            <consortium name="RefSeq"/>
        </authorList>
    </citation>
    <scope>IDENTIFICATION</scope>
    <source>
        <tissue evidence="5">Leaf</tissue>
    </source>
</reference>
<keyword evidence="1" id="KW-0732">Signal</keyword>
<gene>
    <name evidence="5" type="primary">LOC116198895</name>
    <name evidence="2" type="ORF">CDL15_Pgr017191</name>
</gene>